<evidence type="ECO:0000313" key="2">
    <source>
        <dbReference type="EMBL" id="CAE0627853.1"/>
    </source>
</evidence>
<sequence length="411" mass="42253">MPSEQQQPSAAEEASGGAEGATGSVLAEKAQSTKGEVAHSLGNVDAAVPQEQESAVEEEQIAAAGQAGLDAAAPAPPDEVKPAGQQAVTGAAEPESASSPALSHKEAMPSKHQQLSTAEKASGGAEGATGSVLAEKAQSTKVESAIPPGTVDAAVAQEQASGTEEGPGADPLDGLETVGTKRGDFGIYNEKATPPRVEAAKTGEHPVSDDKASNDKNDDDVYSITGDEGEGPFPYGHTSQVEEREENGEGISTAHSGDKSANKDNQKAPPHIEAQTEESLKLAEQDNEEDDYSLSSGEEEDGQGGDGEEEILQAKTPSKKLAQNGEEEDDYSLSAGEEEEKQEDDVDQKNSKSPLAAFAVSDAADNATGGVVPETAAVQKDSTVGDIHNSDGNQTVSDDEYALSSEEEDEV</sequence>
<feature type="compositionally biased region" description="Acidic residues" evidence="1">
    <location>
        <begin position="397"/>
        <end position="411"/>
    </location>
</feature>
<feature type="compositionally biased region" description="Acidic residues" evidence="1">
    <location>
        <begin position="325"/>
        <end position="346"/>
    </location>
</feature>
<feature type="compositionally biased region" description="Basic and acidic residues" evidence="1">
    <location>
        <begin position="198"/>
        <end position="216"/>
    </location>
</feature>
<evidence type="ECO:0000256" key="1">
    <source>
        <dbReference type="SAM" id="MobiDB-lite"/>
    </source>
</evidence>
<feature type="compositionally biased region" description="Low complexity" evidence="1">
    <location>
        <begin position="91"/>
        <end position="102"/>
    </location>
</feature>
<organism evidence="2">
    <name type="scientific">Heterosigma akashiwo</name>
    <name type="common">Chromophytic alga</name>
    <name type="synonym">Heterosigma carterae</name>
    <dbReference type="NCBI Taxonomy" id="2829"/>
    <lineage>
        <taxon>Eukaryota</taxon>
        <taxon>Sar</taxon>
        <taxon>Stramenopiles</taxon>
        <taxon>Ochrophyta</taxon>
        <taxon>Raphidophyceae</taxon>
        <taxon>Chattonellales</taxon>
        <taxon>Chattonellaceae</taxon>
        <taxon>Heterosigma</taxon>
    </lineage>
</organism>
<feature type="compositionally biased region" description="Acidic residues" evidence="1">
    <location>
        <begin position="285"/>
        <end position="311"/>
    </location>
</feature>
<dbReference type="AlphaFoldDB" id="A0A7S3V027"/>
<feature type="compositionally biased region" description="Low complexity" evidence="1">
    <location>
        <begin position="9"/>
        <end position="24"/>
    </location>
</feature>
<feature type="region of interest" description="Disordered" evidence="1">
    <location>
        <begin position="377"/>
        <end position="411"/>
    </location>
</feature>
<name>A0A7S3V027_HETAK</name>
<feature type="compositionally biased region" description="Low complexity" evidence="1">
    <location>
        <begin position="61"/>
        <end position="73"/>
    </location>
</feature>
<proteinExistence type="predicted"/>
<protein>
    <submittedName>
        <fullName evidence="2">Uncharacterized protein</fullName>
    </submittedName>
</protein>
<feature type="region of interest" description="Disordered" evidence="1">
    <location>
        <begin position="1"/>
        <end position="354"/>
    </location>
</feature>
<feature type="compositionally biased region" description="Basic and acidic residues" evidence="1">
    <location>
        <begin position="256"/>
        <end position="266"/>
    </location>
</feature>
<accession>A0A7S3V027</accession>
<gene>
    <name evidence="2" type="ORF">HAKA00212_LOCUS6532</name>
</gene>
<dbReference type="EMBL" id="HBIU01014123">
    <property type="protein sequence ID" value="CAE0627853.1"/>
    <property type="molecule type" value="Transcribed_RNA"/>
</dbReference>
<reference evidence="2" key="1">
    <citation type="submission" date="2021-01" db="EMBL/GenBank/DDBJ databases">
        <authorList>
            <person name="Corre E."/>
            <person name="Pelletier E."/>
            <person name="Niang G."/>
            <person name="Scheremetjew M."/>
            <person name="Finn R."/>
            <person name="Kale V."/>
            <person name="Holt S."/>
            <person name="Cochrane G."/>
            <person name="Meng A."/>
            <person name="Brown T."/>
            <person name="Cohen L."/>
        </authorList>
    </citation>
    <scope>NUCLEOTIDE SEQUENCE</scope>
    <source>
        <strain evidence="2">CCMP3107</strain>
    </source>
</reference>